<dbReference type="GeneID" id="103107279"/>
<feature type="transmembrane region" description="Helical" evidence="13">
    <location>
        <begin position="248"/>
        <end position="272"/>
    </location>
</feature>
<feature type="transmembrane region" description="Helical" evidence="13">
    <location>
        <begin position="278"/>
        <end position="298"/>
    </location>
</feature>
<evidence type="ECO:0000256" key="9">
    <source>
        <dbReference type="ARBA" id="ARBA00023136"/>
    </source>
</evidence>
<feature type="transmembrane region" description="Helical" evidence="13">
    <location>
        <begin position="142"/>
        <end position="164"/>
    </location>
</feature>
<keyword evidence="10 13" id="KW-0675">Receptor</keyword>
<sequence length="325" mass="36189">MTVNSSHLDTSRVASRHWAIGVIFSVQTSVGILGNFSLLLHYVSLSLRGLRVRVTDVILRHLTTANSLVILSKGITQTMAALGVRDFLSDVGCKLVFYLHKVGRGVSMGTTCFLSVSQMVTISPWTSRWAELKERTSQNTDYYMTLIWVLHVSVNFVVMIHVNSNLSGKNITRNRYFGYCSVAFQNEITASLLVLLLLLPDVASLGLMLWASSSMVSMLYMHRQRVQHLHRAHVTPRASPESRATQNILVLLSTFVTCYTFSSICHICIAFSKNPSWWMVNISALCAACFPTISPFLLRSPHCRLCGLCWVYMGGTNTPSVMGTV</sequence>
<dbReference type="PROSITE" id="PS50262">
    <property type="entry name" value="G_PROTEIN_RECEP_F1_2"/>
    <property type="match status" value="1"/>
</dbReference>
<dbReference type="eggNOG" id="ENOG502RD1P">
    <property type="taxonomic scope" value="Eukaryota"/>
</dbReference>
<dbReference type="Gene3D" id="1.20.1070.10">
    <property type="entry name" value="Rhodopsin 7-helix transmembrane proteins"/>
    <property type="match status" value="1"/>
</dbReference>
<accession>A0A1S2Z9X3</accession>
<keyword evidence="15" id="KW-1185">Reference proteome</keyword>
<proteinExistence type="inferred from homology"/>
<dbReference type="InParanoid" id="A0A1S2Z9X3"/>
<gene>
    <name evidence="16" type="primary">LOC103107279</name>
</gene>
<evidence type="ECO:0000256" key="3">
    <source>
        <dbReference type="ARBA" id="ARBA00010663"/>
    </source>
</evidence>
<evidence type="ECO:0000313" key="16">
    <source>
        <dbReference type="RefSeq" id="XP_007516117.1"/>
    </source>
</evidence>
<dbReference type="GO" id="GO:0016503">
    <property type="term" value="F:pheromone receptor activity"/>
    <property type="evidence" value="ECO:0007669"/>
    <property type="project" value="InterPro"/>
</dbReference>
<evidence type="ECO:0000256" key="5">
    <source>
        <dbReference type="ARBA" id="ARBA00022507"/>
    </source>
</evidence>
<dbReference type="Proteomes" id="UP001652624">
    <property type="component" value="Chromosome 1"/>
</dbReference>
<dbReference type="PANTHER" id="PTHR24062">
    <property type="entry name" value="VOMERONASAL TYPE-1 RECEPTOR"/>
    <property type="match status" value="1"/>
</dbReference>
<comment type="function">
    <text evidence="1">Putative pheromone receptor.</text>
</comment>
<dbReference type="PRINTS" id="PR01534">
    <property type="entry name" value="VOMERONASL1R"/>
</dbReference>
<protein>
    <recommendedName>
        <fullName evidence="13">Vomeronasal type-1 receptor</fullName>
    </recommendedName>
</protein>
<keyword evidence="4 13" id="KW-1003">Cell membrane</keyword>
<evidence type="ECO:0000256" key="7">
    <source>
        <dbReference type="ARBA" id="ARBA00022989"/>
    </source>
</evidence>
<keyword evidence="8 13" id="KW-0297">G-protein coupled receptor</keyword>
<comment type="subcellular location">
    <subcellularLocation>
        <location evidence="2 13">Cell membrane</location>
        <topology evidence="2 13">Multi-pass membrane protein</topology>
    </subcellularLocation>
</comment>
<name>A0A1S2Z9X3_ERIEU</name>
<evidence type="ECO:0000256" key="2">
    <source>
        <dbReference type="ARBA" id="ARBA00004651"/>
    </source>
</evidence>
<dbReference type="AlphaFoldDB" id="A0A1S2Z9X3"/>
<evidence type="ECO:0000256" key="6">
    <source>
        <dbReference type="ARBA" id="ARBA00022692"/>
    </source>
</evidence>
<dbReference type="SUPFAM" id="SSF81321">
    <property type="entry name" value="Family A G protein-coupled receptor-like"/>
    <property type="match status" value="1"/>
</dbReference>
<reference evidence="16" key="2">
    <citation type="submission" date="2025-08" db="UniProtKB">
        <authorList>
            <consortium name="RefSeq"/>
        </authorList>
    </citation>
    <scope>IDENTIFICATION</scope>
</reference>
<dbReference type="InterPro" id="IPR004072">
    <property type="entry name" value="Vmron_rcpt_1"/>
</dbReference>
<dbReference type="InterPro" id="IPR017452">
    <property type="entry name" value="GPCR_Rhodpsn_7TM"/>
</dbReference>
<keyword evidence="6 13" id="KW-0812">Transmembrane</keyword>
<evidence type="ECO:0000256" key="13">
    <source>
        <dbReference type="RuleBase" id="RU364061"/>
    </source>
</evidence>
<dbReference type="GO" id="GO:0007606">
    <property type="term" value="P:sensory perception of chemical stimulus"/>
    <property type="evidence" value="ECO:0007669"/>
    <property type="project" value="UniProtKB-ARBA"/>
</dbReference>
<dbReference type="RefSeq" id="XP_007516117.1">
    <property type="nucleotide sequence ID" value="XM_007516055.1"/>
</dbReference>
<evidence type="ECO:0000313" key="15">
    <source>
        <dbReference type="Proteomes" id="UP001652624"/>
    </source>
</evidence>
<keyword evidence="11" id="KW-0325">Glycoprotein</keyword>
<dbReference type="FunFam" id="1.20.1070.10:FF:000033">
    <property type="entry name" value="Vomeronasal type-1 receptor"/>
    <property type="match status" value="1"/>
</dbReference>
<feature type="domain" description="G-protein coupled receptors family 1 profile" evidence="14">
    <location>
        <begin position="34"/>
        <end position="298"/>
    </location>
</feature>
<reference evidence="15" key="1">
    <citation type="submission" date="2025-05" db="UniProtKB">
        <authorList>
            <consortium name="RefSeq"/>
        </authorList>
    </citation>
    <scope>NUCLEOTIDE SEQUENCE [LARGE SCALE GENOMIC DNA]</scope>
</reference>
<evidence type="ECO:0000256" key="12">
    <source>
        <dbReference type="ARBA" id="ARBA00023224"/>
    </source>
</evidence>
<evidence type="ECO:0000259" key="14">
    <source>
        <dbReference type="PROSITE" id="PS50262"/>
    </source>
</evidence>
<dbReference type="GO" id="GO:0005886">
    <property type="term" value="C:plasma membrane"/>
    <property type="evidence" value="ECO:0007669"/>
    <property type="project" value="UniProtKB-SubCell"/>
</dbReference>
<comment type="caution">
    <text evidence="13">Lacks conserved residue(s) required for the propagation of feature annotation.</text>
</comment>
<comment type="similarity">
    <text evidence="3 13">Belongs to the G-protein coupled receptor 1 family.</text>
</comment>
<keyword evidence="7 13" id="KW-1133">Transmembrane helix</keyword>
<organism evidence="15 16">
    <name type="scientific">Erinaceus europaeus</name>
    <name type="common">Western European hedgehog</name>
    <dbReference type="NCBI Taxonomy" id="9365"/>
    <lineage>
        <taxon>Eukaryota</taxon>
        <taxon>Metazoa</taxon>
        <taxon>Chordata</taxon>
        <taxon>Craniata</taxon>
        <taxon>Vertebrata</taxon>
        <taxon>Euteleostomi</taxon>
        <taxon>Mammalia</taxon>
        <taxon>Eutheria</taxon>
        <taxon>Laurasiatheria</taxon>
        <taxon>Eulipotyphla</taxon>
        <taxon>Erinaceidae</taxon>
        <taxon>Erinaceinae</taxon>
        <taxon>Erinaceus</taxon>
    </lineage>
</organism>
<dbReference type="Pfam" id="PF03402">
    <property type="entry name" value="V1R"/>
    <property type="match status" value="1"/>
</dbReference>
<feature type="transmembrane region" description="Helical" evidence="13">
    <location>
        <begin position="20"/>
        <end position="43"/>
    </location>
</feature>
<keyword evidence="9 13" id="KW-0472">Membrane</keyword>
<dbReference type="OrthoDB" id="9606139at2759"/>
<evidence type="ECO:0000256" key="11">
    <source>
        <dbReference type="ARBA" id="ARBA00023180"/>
    </source>
</evidence>
<keyword evidence="12 13" id="KW-0807">Transducer</keyword>
<evidence type="ECO:0000256" key="4">
    <source>
        <dbReference type="ARBA" id="ARBA00022475"/>
    </source>
</evidence>
<dbReference type="GO" id="GO:0019236">
    <property type="term" value="P:response to pheromone"/>
    <property type="evidence" value="ECO:0007669"/>
    <property type="project" value="UniProtKB-KW"/>
</dbReference>
<evidence type="ECO:0000256" key="8">
    <source>
        <dbReference type="ARBA" id="ARBA00023040"/>
    </source>
</evidence>
<keyword evidence="5 13" id="KW-0589">Pheromone response</keyword>
<evidence type="ECO:0000256" key="1">
    <source>
        <dbReference type="ARBA" id="ARBA00003878"/>
    </source>
</evidence>
<evidence type="ECO:0000256" key="10">
    <source>
        <dbReference type="ARBA" id="ARBA00023170"/>
    </source>
</evidence>